<name>A0ABQ0NX29_9PROT</name>
<gene>
    <name evidence="2" type="ORF">AA15669_0391</name>
</gene>
<organism evidence="2 3">
    <name type="scientific">Saccharibacter floricola DSM 15669</name>
    <dbReference type="NCBI Taxonomy" id="1123227"/>
    <lineage>
        <taxon>Bacteria</taxon>
        <taxon>Pseudomonadati</taxon>
        <taxon>Pseudomonadota</taxon>
        <taxon>Alphaproteobacteria</taxon>
        <taxon>Acetobacterales</taxon>
        <taxon>Acetobacteraceae</taxon>
        <taxon>Saccharibacter</taxon>
    </lineage>
</organism>
<dbReference type="Gene3D" id="1.10.357.10">
    <property type="entry name" value="Tetracycline Repressor, domain 2"/>
    <property type="match status" value="1"/>
</dbReference>
<dbReference type="Proteomes" id="UP001062901">
    <property type="component" value="Unassembled WGS sequence"/>
</dbReference>
<accession>A0ABQ0NX29</accession>
<dbReference type="EMBL" id="BAQD01000003">
    <property type="protein sequence ID" value="GBQ05278.1"/>
    <property type="molecule type" value="Genomic_DNA"/>
</dbReference>
<reference evidence="2" key="1">
    <citation type="submission" date="2013-04" db="EMBL/GenBank/DDBJ databases">
        <title>The genome sequencing project of 58 acetic acid bacteria.</title>
        <authorList>
            <person name="Okamoto-Kainuma A."/>
            <person name="Ishikawa M."/>
            <person name="Umino S."/>
            <person name="Koizumi Y."/>
            <person name="Shiwa Y."/>
            <person name="Yoshikawa H."/>
            <person name="Matsutani M."/>
            <person name="Matsushita K."/>
        </authorList>
    </citation>
    <scope>NUCLEOTIDE SEQUENCE</scope>
    <source>
        <strain evidence="2">DSM 15669</strain>
    </source>
</reference>
<feature type="region of interest" description="Disordered" evidence="1">
    <location>
        <begin position="192"/>
        <end position="214"/>
    </location>
</feature>
<evidence type="ECO:0000313" key="2">
    <source>
        <dbReference type="EMBL" id="GBQ05278.1"/>
    </source>
</evidence>
<comment type="caution">
    <text evidence="2">The sequence shown here is derived from an EMBL/GenBank/DDBJ whole genome shotgun (WGS) entry which is preliminary data.</text>
</comment>
<evidence type="ECO:0000313" key="3">
    <source>
        <dbReference type="Proteomes" id="UP001062901"/>
    </source>
</evidence>
<proteinExistence type="predicted"/>
<keyword evidence="3" id="KW-1185">Reference proteome</keyword>
<protein>
    <submittedName>
        <fullName evidence="2">TetR family transcriptional regulator</fullName>
    </submittedName>
</protein>
<dbReference type="RefSeq" id="WP_018979942.1">
    <property type="nucleotide sequence ID" value="NZ_BAQD01000003.1"/>
</dbReference>
<sequence>MTAAIDPKVLDHALIESALFLVGQHGWHRLSLVEAARDAGLPVDQVRARYPFKACVLTALSRLADEAALQGDHEGLPLRDVLFDLLMRRFDVFQEHRTGLRTVLHTLPRDPALAALIATATLDSLRWVADYAGLDRRGLSGAIRLNSLGVVWTHAVRAWEKDDTPDLSSTMNALDHALNRAERFGMLKSLYTQETEGDTEEDSGLPDYVPAEDE</sequence>
<evidence type="ECO:0000256" key="1">
    <source>
        <dbReference type="SAM" id="MobiDB-lite"/>
    </source>
</evidence>
<feature type="compositionally biased region" description="Acidic residues" evidence="1">
    <location>
        <begin position="195"/>
        <end position="214"/>
    </location>
</feature>